<dbReference type="InterPro" id="IPR012902">
    <property type="entry name" value="N_methyl_site"/>
</dbReference>
<dbReference type="Pfam" id="PF07596">
    <property type="entry name" value="SBP_bac_10"/>
    <property type="match status" value="1"/>
</dbReference>
<dbReference type="PANTHER" id="PTHR30093:SF2">
    <property type="entry name" value="TYPE II SECRETION SYSTEM PROTEIN H"/>
    <property type="match status" value="1"/>
</dbReference>
<dbReference type="NCBIfam" id="TIGR04294">
    <property type="entry name" value="pre_pil_HX9DG"/>
    <property type="match status" value="1"/>
</dbReference>
<dbReference type="NCBIfam" id="TIGR02532">
    <property type="entry name" value="IV_pilin_GFxxxE"/>
    <property type="match status" value="1"/>
</dbReference>
<comment type="caution">
    <text evidence="2">The sequence shown here is derived from an EMBL/GenBank/DDBJ whole genome shotgun (WGS) entry which is preliminary data.</text>
</comment>
<proteinExistence type="predicted"/>
<accession>A0ABT6F579</accession>
<dbReference type="PROSITE" id="PS00409">
    <property type="entry name" value="PROKAR_NTER_METHYL"/>
    <property type="match status" value="1"/>
</dbReference>
<dbReference type="InterPro" id="IPR011453">
    <property type="entry name" value="DUF1559"/>
</dbReference>
<sequence>MTMPGEARRRGFTLIELLVVIAIIAVLIALLLPAVQAAREAARRAQCVNNLKQIGLAVHNYHDSHQRFPLGRVVEVGAGGAVSITRAYSPHSQILPFLEQSAIYQAINFNLTWNPDPNNGGYDGNQTARATVVSGFLCPSDAQSSVPQGYAGTNYRASEGSNFLFGSGKSDPGGVNASMRAPDGLFFANEAKGIAEATDGTSNTAMFSEHVKGDFSQALATENADTFQPGVYPTTQDEVVQICRDVNWRDITKQGFSDVGAPWLYGYHSTTAYYHVAPPSTRSCMFPPLRISTTANSRHPGGVNVLLGDGSVKFVKDSISIQTWRAMGSRNLGEIISSDAL</sequence>
<dbReference type="SUPFAM" id="SSF54523">
    <property type="entry name" value="Pili subunits"/>
    <property type="match status" value="1"/>
</dbReference>
<organism evidence="2 3">
    <name type="scientific">Paludisphaera mucosa</name>
    <dbReference type="NCBI Taxonomy" id="3030827"/>
    <lineage>
        <taxon>Bacteria</taxon>
        <taxon>Pseudomonadati</taxon>
        <taxon>Planctomycetota</taxon>
        <taxon>Planctomycetia</taxon>
        <taxon>Isosphaerales</taxon>
        <taxon>Isosphaeraceae</taxon>
        <taxon>Paludisphaera</taxon>
    </lineage>
</organism>
<protein>
    <submittedName>
        <fullName evidence="2">DUF1559 domain-containing protein</fullName>
    </submittedName>
</protein>
<evidence type="ECO:0000259" key="1">
    <source>
        <dbReference type="Pfam" id="PF07596"/>
    </source>
</evidence>
<dbReference type="InterPro" id="IPR045584">
    <property type="entry name" value="Pilin-like"/>
</dbReference>
<dbReference type="Proteomes" id="UP001216907">
    <property type="component" value="Unassembled WGS sequence"/>
</dbReference>
<dbReference type="Gene3D" id="3.30.700.10">
    <property type="entry name" value="Glycoprotein, Type 4 Pilin"/>
    <property type="match status" value="1"/>
</dbReference>
<dbReference type="PANTHER" id="PTHR30093">
    <property type="entry name" value="GENERAL SECRETION PATHWAY PROTEIN G"/>
    <property type="match status" value="1"/>
</dbReference>
<feature type="domain" description="DUF1559" evidence="1">
    <location>
        <begin position="36"/>
        <end position="320"/>
    </location>
</feature>
<reference evidence="2 3" key="1">
    <citation type="submission" date="2023-03" db="EMBL/GenBank/DDBJ databases">
        <title>Paludisphaera mucosa sp. nov. a novel planctomycete from northern fen.</title>
        <authorList>
            <person name="Ivanova A."/>
        </authorList>
    </citation>
    <scope>NUCLEOTIDE SEQUENCE [LARGE SCALE GENOMIC DNA]</scope>
    <source>
        <strain evidence="2 3">Pla2</strain>
    </source>
</reference>
<dbReference type="RefSeq" id="WP_277859102.1">
    <property type="nucleotide sequence ID" value="NZ_JARRAG010000001.1"/>
</dbReference>
<name>A0ABT6F579_9BACT</name>
<dbReference type="InterPro" id="IPR027558">
    <property type="entry name" value="Pre_pil_HX9DG_C"/>
</dbReference>
<evidence type="ECO:0000313" key="2">
    <source>
        <dbReference type="EMBL" id="MDG3002738.1"/>
    </source>
</evidence>
<gene>
    <name evidence="2" type="ORF">PZE19_02965</name>
</gene>
<keyword evidence="3" id="KW-1185">Reference proteome</keyword>
<evidence type="ECO:0000313" key="3">
    <source>
        <dbReference type="Proteomes" id="UP001216907"/>
    </source>
</evidence>
<dbReference type="Pfam" id="PF07963">
    <property type="entry name" value="N_methyl"/>
    <property type="match status" value="1"/>
</dbReference>
<dbReference type="EMBL" id="JARRAG010000001">
    <property type="protein sequence ID" value="MDG3002738.1"/>
    <property type="molecule type" value="Genomic_DNA"/>
</dbReference>